<sequence length="192" mass="22316">MVGRSGACICISSRQERPRARSSRPHLNQPLPDPILAVRASAPPGGMPENMESYGMVWHGMIAVAEEWGRRDSWPFGIHARRPIHMYPCYASWLSKPEQHARRSCRDEVAVAAITRDQHSLVRRKPKRGIERSLKRRRAERFCWDILQYRIHESAAARWGLISVQPRHTWTTTSRDRVHLISRFTSIQYISR</sequence>
<reference evidence="2 3" key="1">
    <citation type="submission" date="2024-07" db="EMBL/GenBank/DDBJ databases">
        <title>Section-level genome sequencing and comparative genomics of Aspergillus sections Usti and Cavernicolus.</title>
        <authorList>
            <consortium name="Lawrence Berkeley National Laboratory"/>
            <person name="Nybo J.L."/>
            <person name="Vesth T.C."/>
            <person name="Theobald S."/>
            <person name="Frisvad J.C."/>
            <person name="Larsen T.O."/>
            <person name="Kjaerboelling I."/>
            <person name="Rothschild-Mancinelli K."/>
            <person name="Lyhne E.K."/>
            <person name="Kogle M.E."/>
            <person name="Barry K."/>
            <person name="Clum A."/>
            <person name="Na H."/>
            <person name="Ledsgaard L."/>
            <person name="Lin J."/>
            <person name="Lipzen A."/>
            <person name="Kuo A."/>
            <person name="Riley R."/>
            <person name="Mondo S."/>
            <person name="Labutti K."/>
            <person name="Haridas S."/>
            <person name="Pangalinan J."/>
            <person name="Salamov A.A."/>
            <person name="Simmons B.A."/>
            <person name="Magnuson J.K."/>
            <person name="Chen J."/>
            <person name="Drula E."/>
            <person name="Henrissat B."/>
            <person name="Wiebenga A."/>
            <person name="Lubbers R.J."/>
            <person name="Gomes A.C."/>
            <person name="Makela M.R."/>
            <person name="Stajich J."/>
            <person name="Grigoriev I.V."/>
            <person name="Mortensen U.H."/>
            <person name="De Vries R.P."/>
            <person name="Baker S.E."/>
            <person name="Andersen M.R."/>
        </authorList>
    </citation>
    <scope>NUCLEOTIDE SEQUENCE [LARGE SCALE GENOMIC DNA]</scope>
    <source>
        <strain evidence="2 3">CBS 123904</strain>
    </source>
</reference>
<proteinExistence type="predicted"/>
<evidence type="ECO:0000256" key="1">
    <source>
        <dbReference type="SAM" id="MobiDB-lite"/>
    </source>
</evidence>
<organism evidence="2 3">
    <name type="scientific">Aspergillus pseudoustus</name>
    <dbReference type="NCBI Taxonomy" id="1810923"/>
    <lineage>
        <taxon>Eukaryota</taxon>
        <taxon>Fungi</taxon>
        <taxon>Dikarya</taxon>
        <taxon>Ascomycota</taxon>
        <taxon>Pezizomycotina</taxon>
        <taxon>Eurotiomycetes</taxon>
        <taxon>Eurotiomycetidae</taxon>
        <taxon>Eurotiales</taxon>
        <taxon>Aspergillaceae</taxon>
        <taxon>Aspergillus</taxon>
        <taxon>Aspergillus subgen. Nidulantes</taxon>
    </lineage>
</organism>
<gene>
    <name evidence="2" type="ORF">BJY01DRAFT_101467</name>
</gene>
<name>A0ABR4IX58_9EURO</name>
<feature type="region of interest" description="Disordered" evidence="1">
    <location>
        <begin position="14"/>
        <end position="33"/>
    </location>
</feature>
<protein>
    <submittedName>
        <fullName evidence="2">Uncharacterized protein</fullName>
    </submittedName>
</protein>
<dbReference type="EMBL" id="JBFXLU010000262">
    <property type="protein sequence ID" value="KAL2832335.1"/>
    <property type="molecule type" value="Genomic_DNA"/>
</dbReference>
<comment type="caution">
    <text evidence="2">The sequence shown here is derived from an EMBL/GenBank/DDBJ whole genome shotgun (WGS) entry which is preliminary data.</text>
</comment>
<accession>A0ABR4IX58</accession>
<dbReference type="Proteomes" id="UP001610446">
    <property type="component" value="Unassembled WGS sequence"/>
</dbReference>
<evidence type="ECO:0000313" key="3">
    <source>
        <dbReference type="Proteomes" id="UP001610446"/>
    </source>
</evidence>
<keyword evidence="3" id="KW-1185">Reference proteome</keyword>
<evidence type="ECO:0000313" key="2">
    <source>
        <dbReference type="EMBL" id="KAL2832335.1"/>
    </source>
</evidence>